<proteinExistence type="predicted"/>
<dbReference type="GO" id="GO:0030246">
    <property type="term" value="F:carbohydrate binding"/>
    <property type="evidence" value="ECO:0007669"/>
    <property type="project" value="InterPro"/>
</dbReference>
<dbReference type="GO" id="GO:0005975">
    <property type="term" value="P:carbohydrate metabolic process"/>
    <property type="evidence" value="ECO:0007669"/>
    <property type="project" value="InterPro"/>
</dbReference>
<dbReference type="CDD" id="cd09024">
    <property type="entry name" value="Aldose_epim_lacX"/>
    <property type="match status" value="1"/>
</dbReference>
<dbReference type="GO" id="GO:0016853">
    <property type="term" value="F:isomerase activity"/>
    <property type="evidence" value="ECO:0007669"/>
    <property type="project" value="InterPro"/>
</dbReference>
<organism evidence="2 3">
    <name type="scientific">Paraclostridium bifermentans</name>
    <name type="common">Clostridium bifermentans</name>
    <dbReference type="NCBI Taxonomy" id="1490"/>
    <lineage>
        <taxon>Bacteria</taxon>
        <taxon>Bacillati</taxon>
        <taxon>Bacillota</taxon>
        <taxon>Clostridia</taxon>
        <taxon>Peptostreptococcales</taxon>
        <taxon>Peptostreptococcaceae</taxon>
        <taxon>Paraclostridium</taxon>
    </lineage>
</organism>
<evidence type="ECO:0000313" key="4">
    <source>
        <dbReference type="Proteomes" id="UP000573963"/>
    </source>
</evidence>
<dbReference type="EMBL" id="JABAFD010000012">
    <property type="protein sequence ID" value="NME10908.1"/>
    <property type="molecule type" value="Genomic_DNA"/>
</dbReference>
<dbReference type="InterPro" id="IPR037481">
    <property type="entry name" value="LacX"/>
</dbReference>
<dbReference type="PANTHER" id="PTHR11122:SF13">
    <property type="entry name" value="GLUCOSE-6-PHOSPHATE 1-EPIMERASE"/>
    <property type="match status" value="1"/>
</dbReference>
<dbReference type="InterPro" id="IPR008183">
    <property type="entry name" value="Aldose_1/G6P_1-epimerase"/>
</dbReference>
<dbReference type="SUPFAM" id="SSF74650">
    <property type="entry name" value="Galactose mutarotase-like"/>
    <property type="match status" value="1"/>
</dbReference>
<accession>A0A5P3XGA7</accession>
<sequence length="291" mass="33722">MNKLENKDLIIEVKNTGAELSRIYSKTLNKEFLWNGNKKFWGRHSPILFPIVGRLKDNETIIDEKTYNMNQHGFARDFDFNLIEKDQNSLTYKLASTGETKKYYPYDFELFIKYIITETKIKICWKVINTDCSDIFFSIGAHPAFNVPFDKDTTIDNYYLNFKTRDEVSNYLLQGPFVCKKSKVDNLKSIKLHPEIFKNDALIYDNVDEITISSKNSSTSINVKFDNFPFVGVWSPYNTENNTIAPFVCIEPWFGIADCLDSNKIFKNKLGINQLSPNKTFEASYSITINS</sequence>
<dbReference type="InterPro" id="IPR014718">
    <property type="entry name" value="GH-type_carb-bd"/>
</dbReference>
<dbReference type="Pfam" id="PF01263">
    <property type="entry name" value="Aldose_epim"/>
    <property type="match status" value="1"/>
</dbReference>
<evidence type="ECO:0000313" key="1">
    <source>
        <dbReference type="EMBL" id="NME10908.1"/>
    </source>
</evidence>
<reference evidence="1 4" key="2">
    <citation type="submission" date="2020-04" db="EMBL/GenBank/DDBJ databases">
        <authorList>
            <person name="Hitch T.C.A."/>
            <person name="Wylensek D."/>
            <person name="Clavel T."/>
        </authorList>
    </citation>
    <scope>NUCLEOTIDE SEQUENCE [LARGE SCALE GENOMIC DNA]</scope>
    <source>
        <strain evidence="1 4">Med78_4-601-WT-2</strain>
    </source>
</reference>
<dbReference type="InterPro" id="IPR011013">
    <property type="entry name" value="Gal_mutarotase_sf_dom"/>
</dbReference>
<dbReference type="Gene3D" id="2.70.98.10">
    <property type="match status" value="1"/>
</dbReference>
<dbReference type="Proteomes" id="UP000326961">
    <property type="component" value="Chromosome"/>
</dbReference>
<reference evidence="2 3" key="1">
    <citation type="submission" date="2018-09" db="EMBL/GenBank/DDBJ databases">
        <title>A clostridial neurotoxin that targets Anopheles mosquitoes.</title>
        <authorList>
            <person name="Contreras E."/>
            <person name="Masuyer G."/>
            <person name="Qureshi N."/>
            <person name="Chawla S."/>
            <person name="Lim H.L."/>
            <person name="Chen J."/>
            <person name="Stenmark P."/>
            <person name="Gill S."/>
        </authorList>
    </citation>
    <scope>NUCLEOTIDE SEQUENCE [LARGE SCALE GENOMIC DNA]</scope>
    <source>
        <strain evidence="2 3">Cbm</strain>
    </source>
</reference>
<protein>
    <submittedName>
        <fullName evidence="2">Aldose 1-epimerase family protein</fullName>
    </submittedName>
</protein>
<evidence type="ECO:0000313" key="3">
    <source>
        <dbReference type="Proteomes" id="UP000326961"/>
    </source>
</evidence>
<dbReference type="AlphaFoldDB" id="A0A5P3XGA7"/>
<dbReference type="RefSeq" id="WP_025161281.1">
    <property type="nucleotide sequence ID" value="NZ_CP032452.1"/>
</dbReference>
<dbReference type="EMBL" id="CP032452">
    <property type="protein sequence ID" value="QEZ69388.1"/>
    <property type="molecule type" value="Genomic_DNA"/>
</dbReference>
<dbReference type="PANTHER" id="PTHR11122">
    <property type="entry name" value="APOSPORY-ASSOCIATED PROTEIN C-RELATED"/>
    <property type="match status" value="1"/>
</dbReference>
<dbReference type="Proteomes" id="UP000573963">
    <property type="component" value="Unassembled WGS sequence"/>
</dbReference>
<name>A0A5P3XGA7_PARBF</name>
<gene>
    <name evidence="2" type="ORF">D4A35_10840</name>
    <name evidence="1" type="ORF">HF875_15360</name>
</gene>
<evidence type="ECO:0000313" key="2">
    <source>
        <dbReference type="EMBL" id="QEZ69388.1"/>
    </source>
</evidence>